<sequence>MSTARKTRGSSLFVDCGRVRLHVLEYGAGERTLLLLPGITSPAATWEFVAERLAEEIRILTWDARGRGLSDHPETGYGVGHFAADLDALITALKLDRPAVLAHSMGARIAAYFGARRPERVGPQIIVDPPMMGPGRPPYASPMSAYIDELRKASAGELTLEELGRSWPSWDIERLRDRQQWLPTCSEAGVRESYIGLEQDDLVSSWRGLRPPLLLIRGADSPALSADDEAELRAANPDANYVSIAGAGHMVPYDNLEDFLGVVRRFLADSNGERKR</sequence>
<dbReference type="PANTHER" id="PTHR43194">
    <property type="entry name" value="HYDROLASE ALPHA/BETA FOLD FAMILY"/>
    <property type="match status" value="1"/>
</dbReference>
<dbReference type="AlphaFoldDB" id="A0A848DHH1"/>
<dbReference type="SUPFAM" id="SSF53474">
    <property type="entry name" value="alpha/beta-Hydrolases"/>
    <property type="match status" value="1"/>
</dbReference>
<dbReference type="RefSeq" id="WP_169412627.1">
    <property type="nucleotide sequence ID" value="NZ_JAAXKZ010000029.1"/>
</dbReference>
<comment type="caution">
    <text evidence="2">The sequence shown here is derived from an EMBL/GenBank/DDBJ whole genome shotgun (WGS) entry which is preliminary data.</text>
</comment>
<gene>
    <name evidence="2" type="ORF">HF519_10535</name>
</gene>
<proteinExistence type="predicted"/>
<dbReference type="Pfam" id="PF12697">
    <property type="entry name" value="Abhydrolase_6"/>
    <property type="match status" value="1"/>
</dbReference>
<keyword evidence="2" id="KW-0378">Hydrolase</keyword>
<dbReference type="EMBL" id="JAAXKZ010000029">
    <property type="protein sequence ID" value="NMH91999.1"/>
    <property type="molecule type" value="Genomic_DNA"/>
</dbReference>
<dbReference type="InterPro" id="IPR050228">
    <property type="entry name" value="Carboxylesterase_BioH"/>
</dbReference>
<evidence type="ECO:0000313" key="2">
    <source>
        <dbReference type="EMBL" id="NMH91999.1"/>
    </source>
</evidence>
<protein>
    <submittedName>
        <fullName evidence="2">Alpha/beta hydrolase</fullName>
    </submittedName>
</protein>
<organism evidence="2 3">
    <name type="scientific">Pseudonocardia bannensis</name>
    <dbReference type="NCBI Taxonomy" id="630973"/>
    <lineage>
        <taxon>Bacteria</taxon>
        <taxon>Bacillati</taxon>
        <taxon>Actinomycetota</taxon>
        <taxon>Actinomycetes</taxon>
        <taxon>Pseudonocardiales</taxon>
        <taxon>Pseudonocardiaceae</taxon>
        <taxon>Pseudonocardia</taxon>
    </lineage>
</organism>
<reference evidence="2 3" key="1">
    <citation type="submission" date="2020-04" db="EMBL/GenBank/DDBJ databases">
        <authorList>
            <person name="Klaysubun C."/>
            <person name="Duangmal K."/>
            <person name="Lipun K."/>
        </authorList>
    </citation>
    <scope>NUCLEOTIDE SEQUENCE [LARGE SCALE GENOMIC DNA]</scope>
    <source>
        <strain evidence="2 3">DSM 45300</strain>
    </source>
</reference>
<accession>A0A848DHH1</accession>
<evidence type="ECO:0000259" key="1">
    <source>
        <dbReference type="Pfam" id="PF12697"/>
    </source>
</evidence>
<dbReference type="InterPro" id="IPR000073">
    <property type="entry name" value="AB_hydrolase_1"/>
</dbReference>
<keyword evidence="3" id="KW-1185">Reference proteome</keyword>
<dbReference type="Proteomes" id="UP000586918">
    <property type="component" value="Unassembled WGS sequence"/>
</dbReference>
<dbReference type="GO" id="GO:0016787">
    <property type="term" value="F:hydrolase activity"/>
    <property type="evidence" value="ECO:0007669"/>
    <property type="project" value="UniProtKB-KW"/>
</dbReference>
<dbReference type="Gene3D" id="3.40.50.1820">
    <property type="entry name" value="alpha/beta hydrolase"/>
    <property type="match status" value="1"/>
</dbReference>
<feature type="domain" description="AB hydrolase-1" evidence="1">
    <location>
        <begin position="33"/>
        <end position="258"/>
    </location>
</feature>
<dbReference type="InterPro" id="IPR029058">
    <property type="entry name" value="AB_hydrolase_fold"/>
</dbReference>
<evidence type="ECO:0000313" key="3">
    <source>
        <dbReference type="Proteomes" id="UP000586918"/>
    </source>
</evidence>
<name>A0A848DHH1_9PSEU</name>
<dbReference type="PANTHER" id="PTHR43194:SF2">
    <property type="entry name" value="PEROXISOMAL MEMBRANE PROTEIN LPX1"/>
    <property type="match status" value="1"/>
</dbReference>